<protein>
    <submittedName>
        <fullName evidence="4">FAD-dependent urate hydroxylase</fullName>
        <ecNumber evidence="4">1.14.13.113</ecNumber>
    </submittedName>
</protein>
<dbReference type="PANTHER" id="PTHR13789">
    <property type="entry name" value="MONOOXYGENASE"/>
    <property type="match status" value="1"/>
</dbReference>
<evidence type="ECO:0000256" key="1">
    <source>
        <dbReference type="ARBA" id="ARBA00023002"/>
    </source>
</evidence>
<dbReference type="PANTHER" id="PTHR13789:SF309">
    <property type="entry name" value="PUTATIVE (AFU_ORTHOLOGUE AFUA_6G14510)-RELATED"/>
    <property type="match status" value="1"/>
</dbReference>
<keyword evidence="1 4" id="KW-0560">Oxidoreductase</keyword>
<dbReference type="GO" id="GO:0102099">
    <property type="term" value="F:FAD-dependent urate hydroxylase activity"/>
    <property type="evidence" value="ECO:0007669"/>
    <property type="project" value="UniProtKB-EC"/>
</dbReference>
<dbReference type="KEGG" id="mlv:CVS47_02809"/>
<dbReference type="RefSeq" id="WP_127096626.1">
    <property type="nucleotide sequence ID" value="NZ_CP031423.1"/>
</dbReference>
<gene>
    <name evidence="4" type="primary">hpxO_3</name>
    <name evidence="4" type="ORF">CVS47_02809</name>
</gene>
<organism evidence="4 5">
    <name type="scientific">Microbacterium lemovicicum</name>
    <dbReference type="NCBI Taxonomy" id="1072463"/>
    <lineage>
        <taxon>Bacteria</taxon>
        <taxon>Bacillati</taxon>
        <taxon>Actinomycetota</taxon>
        <taxon>Actinomycetes</taxon>
        <taxon>Micrococcales</taxon>
        <taxon>Microbacteriaceae</taxon>
        <taxon>Microbacterium</taxon>
    </lineage>
</organism>
<name>A0A3S9WDH9_9MICO</name>
<evidence type="ECO:0000259" key="3">
    <source>
        <dbReference type="Pfam" id="PF01494"/>
    </source>
</evidence>
<evidence type="ECO:0000256" key="2">
    <source>
        <dbReference type="ARBA" id="ARBA00023033"/>
    </source>
</evidence>
<keyword evidence="2" id="KW-0503">Monooxygenase</keyword>
<dbReference type="InterPro" id="IPR036188">
    <property type="entry name" value="FAD/NAD-bd_sf"/>
</dbReference>
<feature type="domain" description="FAD-binding" evidence="3">
    <location>
        <begin position="6"/>
        <end position="319"/>
    </location>
</feature>
<dbReference type="EMBL" id="CP031423">
    <property type="protein sequence ID" value="AZS38158.1"/>
    <property type="molecule type" value="Genomic_DNA"/>
</dbReference>
<accession>A0A3S9WDH9</accession>
<dbReference type="PRINTS" id="PR00420">
    <property type="entry name" value="RNGMNOXGNASE"/>
</dbReference>
<proteinExistence type="predicted"/>
<dbReference type="OrthoDB" id="9782160at2"/>
<evidence type="ECO:0000313" key="4">
    <source>
        <dbReference type="EMBL" id="AZS38158.1"/>
    </source>
</evidence>
<dbReference type="EC" id="1.14.13.113" evidence="4"/>
<dbReference type="Proteomes" id="UP000276888">
    <property type="component" value="Chromosome"/>
</dbReference>
<dbReference type="Gene3D" id="3.50.50.60">
    <property type="entry name" value="FAD/NAD(P)-binding domain"/>
    <property type="match status" value="1"/>
</dbReference>
<dbReference type="InterPro" id="IPR002938">
    <property type="entry name" value="FAD-bd"/>
</dbReference>
<dbReference type="SUPFAM" id="SSF51905">
    <property type="entry name" value="FAD/NAD(P)-binding domain"/>
    <property type="match status" value="1"/>
</dbReference>
<dbReference type="Pfam" id="PF01494">
    <property type="entry name" value="FAD_binding_3"/>
    <property type="match status" value="1"/>
</dbReference>
<reference evidence="4 5" key="1">
    <citation type="submission" date="2018-08" db="EMBL/GenBank/DDBJ databases">
        <title>Microbacterium lemovicicum sp. nov., a bacterium isolated from a natural uranium-rich soil.</title>
        <authorList>
            <person name="ORTET P."/>
        </authorList>
    </citation>
    <scope>NUCLEOTIDE SEQUENCE [LARGE SCALE GENOMIC DNA]</scope>
    <source>
        <strain evidence="4 5">Viu22</strain>
    </source>
</reference>
<dbReference type="GO" id="GO:0071949">
    <property type="term" value="F:FAD binding"/>
    <property type="evidence" value="ECO:0007669"/>
    <property type="project" value="InterPro"/>
</dbReference>
<dbReference type="AlphaFoldDB" id="A0A3S9WDH9"/>
<sequence>MAEPLKILIVGAGIGGLTTASALARIGARVEVIDDKPEISVAGVGFGLRINGLRAVREIGMLEDVLAMGHPAPGIDNYDSEGNLLSTMSYGTQDEGLPGCVTMSRVAFLELATQHALDNGCTFRMSTTVSALTQDDDMALVTFSSGDQEEYDLVLGFDGLNSQIRRDYFGEKHAPRPVGGVAWRAGLPNRRKIMQPIICQGHGGKIMLTPLSEDLMYMVLTVAEEGRPRYDANKMAEIMHDRAVALTGGAEFLADALEDVRHAENVAYTPYSTVWVPYPWFRGRVMIMGDAAHTMTPYLGSGAAMSIEDGVVLAQELAKDQSLLDAQLNVMKRRLPRVRAVLDRSIESMLEEFDSVTPEAYRARIEHLRHDEPIANEYANRLLRMPY</sequence>
<evidence type="ECO:0000313" key="5">
    <source>
        <dbReference type="Proteomes" id="UP000276888"/>
    </source>
</evidence>
<dbReference type="InterPro" id="IPR050493">
    <property type="entry name" value="FAD-dep_Monooxygenase_BioMet"/>
</dbReference>
<keyword evidence="5" id="KW-1185">Reference proteome</keyword>